<reference evidence="1 2" key="1">
    <citation type="submission" date="2014-12" db="EMBL/GenBank/DDBJ databases">
        <title>Genome assembly of Enhygromyxa salina DSM 15201.</title>
        <authorList>
            <person name="Sharma G."/>
            <person name="Subramanian S."/>
        </authorList>
    </citation>
    <scope>NUCLEOTIDE SEQUENCE [LARGE SCALE GENOMIC DNA]</scope>
    <source>
        <strain evidence="1 2">DSM 15201</strain>
    </source>
</reference>
<dbReference type="AlphaFoldDB" id="A0A0C1ZLQ4"/>
<dbReference type="Proteomes" id="UP000031599">
    <property type="component" value="Unassembled WGS sequence"/>
</dbReference>
<proteinExistence type="predicted"/>
<protein>
    <submittedName>
        <fullName evidence="1">Uncharacterized protein</fullName>
    </submittedName>
</protein>
<evidence type="ECO:0000313" key="1">
    <source>
        <dbReference type="EMBL" id="KIG18459.1"/>
    </source>
</evidence>
<comment type="caution">
    <text evidence="1">The sequence shown here is derived from an EMBL/GenBank/DDBJ whole genome shotgun (WGS) entry which is preliminary data.</text>
</comment>
<dbReference type="EMBL" id="JMCC02000011">
    <property type="protein sequence ID" value="KIG18459.1"/>
    <property type="molecule type" value="Genomic_DNA"/>
</dbReference>
<organism evidence="1 2">
    <name type="scientific">Enhygromyxa salina</name>
    <dbReference type="NCBI Taxonomy" id="215803"/>
    <lineage>
        <taxon>Bacteria</taxon>
        <taxon>Pseudomonadati</taxon>
        <taxon>Myxococcota</taxon>
        <taxon>Polyangia</taxon>
        <taxon>Nannocystales</taxon>
        <taxon>Nannocystaceae</taxon>
        <taxon>Enhygromyxa</taxon>
    </lineage>
</organism>
<evidence type="ECO:0000313" key="2">
    <source>
        <dbReference type="Proteomes" id="UP000031599"/>
    </source>
</evidence>
<gene>
    <name evidence="1" type="ORF">DB30_00744</name>
</gene>
<sequence>MYIALIVSPSANPRTTIEQPVIEIATRDPARERIGQHVTRTRLQMSDFE</sequence>
<accession>A0A0C1ZLQ4</accession>
<name>A0A0C1ZLQ4_9BACT</name>